<gene>
    <name evidence="1" type="ORF">RG963_04295</name>
</gene>
<organism evidence="1 2">
    <name type="scientific">Methanosarcina baikalica</name>
    <dbReference type="NCBI Taxonomy" id="3073890"/>
    <lineage>
        <taxon>Archaea</taxon>
        <taxon>Methanobacteriati</taxon>
        <taxon>Methanobacteriota</taxon>
        <taxon>Stenosarchaea group</taxon>
        <taxon>Methanomicrobia</taxon>
        <taxon>Methanosarcinales</taxon>
        <taxon>Methanosarcinaceae</taxon>
        <taxon>Methanosarcina</taxon>
    </lineage>
</organism>
<keyword evidence="2" id="KW-1185">Reference proteome</keyword>
<name>A0ABU2CZ58_9EURY</name>
<accession>A0ABU2CZ58</accession>
<comment type="caution">
    <text evidence="1">The sequence shown here is derived from an EMBL/GenBank/DDBJ whole genome shotgun (WGS) entry which is preliminary data.</text>
</comment>
<dbReference type="InterPro" id="IPR026595">
    <property type="entry name" value="CHP04279"/>
</dbReference>
<protein>
    <submittedName>
        <fullName evidence="1">TIGR04279 domain-containing protein</fullName>
    </submittedName>
</protein>
<dbReference type="NCBIfam" id="TIGR04279">
    <property type="entry name" value="TIGR04279 domain"/>
    <property type="match status" value="1"/>
</dbReference>
<dbReference type="RefSeq" id="WP_310575046.1">
    <property type="nucleotide sequence ID" value="NZ_JAVKPK010000012.1"/>
</dbReference>
<dbReference type="Proteomes" id="UP001246244">
    <property type="component" value="Unassembled WGS sequence"/>
</dbReference>
<sequence length="465" mass="50243">MKKITGMNGIYSRKWRVTWTVLILVFSLISVSAAYSVKDPWVASIEKNGDNVLFADHSESLTEGGWILLSGGKEIQLPQPFTFTYCGTDNLKSKGINLELKSGTQENNTELTFTYPYSTHPFYTVNQNVKMDYKGPAVFGQQKVNVYLIKGLGISSFGKAVKEITDEKNLSLNYTVTSTTLDKNGDLSAPLQFKSLPAGHYGIVITLAENESTKPVGLEKKVLSATGFEVLEYDLKTKVANTLEEGKDLEVNLDLKKNTEPENSKYGAVLISKDAYRALIEVNSNGTRDGTEICLNGIDIIEDFGINSTNFESKLDKDELTKEIQTVIGECNGTITIGEKGQSTLSLTTFDLPAGDYFLFTGAYEKGKGITGVDQTELSICAVADSSQPIDSDSSLSNTLPVEDKASTLEESSNLKTANAAGIVDAGSIAGKVADIVKNPPKATSFLVGFAGTLAAGMVLMRIKK</sequence>
<evidence type="ECO:0000313" key="2">
    <source>
        <dbReference type="Proteomes" id="UP001246244"/>
    </source>
</evidence>
<reference evidence="2" key="1">
    <citation type="submission" date="2023-07" db="EMBL/GenBank/DDBJ databases">
        <title>Whole-genome sequencing of a new Methanosarcina sp. Z-7115.</title>
        <authorList>
            <person name="Zhilina T.N."/>
            <person name="Merkel A.Y."/>
        </authorList>
    </citation>
    <scope>NUCLEOTIDE SEQUENCE [LARGE SCALE GENOMIC DNA]</scope>
    <source>
        <strain evidence="2">Z-7115</strain>
    </source>
</reference>
<evidence type="ECO:0000313" key="1">
    <source>
        <dbReference type="EMBL" id="MDR7665020.1"/>
    </source>
</evidence>
<proteinExistence type="predicted"/>
<dbReference type="EMBL" id="JAVKPK010000012">
    <property type="protein sequence ID" value="MDR7665020.1"/>
    <property type="molecule type" value="Genomic_DNA"/>
</dbReference>